<dbReference type="InterPro" id="IPR050450">
    <property type="entry name" value="COX15/CtaA_HemeA_synthase"/>
</dbReference>
<reference evidence="13 14" key="1">
    <citation type="submission" date="2013-09" db="EMBL/GenBank/DDBJ databases">
        <title>Complete genome sequence of Corynebacterium doosanense CAU 212(T) (=DSM 45436(T)), isolated from activated sludge.</title>
        <authorList>
            <person name="Schaffert L."/>
            <person name="Albersmeier A."/>
            <person name="Kalinowski J."/>
            <person name="Ruckert C."/>
        </authorList>
    </citation>
    <scope>NUCLEOTIDE SEQUENCE [LARGE SCALE GENOMIC DNA]</scope>
    <source>
        <strain evidence="13 14">CAU 212</strain>
    </source>
</reference>
<evidence type="ECO:0000256" key="4">
    <source>
        <dbReference type="ARBA" id="ARBA00022723"/>
    </source>
</evidence>
<dbReference type="GO" id="GO:0006784">
    <property type="term" value="P:heme A biosynthetic process"/>
    <property type="evidence" value="ECO:0007669"/>
    <property type="project" value="InterPro"/>
</dbReference>
<keyword evidence="9 12" id="KW-0472">Membrane</keyword>
<comment type="subcellular location">
    <subcellularLocation>
        <location evidence="1">Membrane</location>
        <topology evidence="1">Multi-pass membrane protein</topology>
    </subcellularLocation>
</comment>
<evidence type="ECO:0000313" key="14">
    <source>
        <dbReference type="Proteomes" id="UP000029914"/>
    </source>
</evidence>
<feature type="transmembrane region" description="Helical" evidence="12">
    <location>
        <begin position="33"/>
        <end position="52"/>
    </location>
</feature>
<comment type="pathway">
    <text evidence="11">Porphyrin-containing compound metabolism.</text>
</comment>
<evidence type="ECO:0000256" key="1">
    <source>
        <dbReference type="ARBA" id="ARBA00004141"/>
    </source>
</evidence>
<keyword evidence="6" id="KW-0560">Oxidoreductase</keyword>
<evidence type="ECO:0000256" key="5">
    <source>
        <dbReference type="ARBA" id="ARBA00022989"/>
    </source>
</evidence>
<dbReference type="Proteomes" id="UP000029914">
    <property type="component" value="Chromosome"/>
</dbReference>
<accession>A0A097IG65</accession>
<dbReference type="KEGG" id="cdo:CDOO_07570"/>
<dbReference type="AlphaFoldDB" id="A0A097IG65"/>
<keyword evidence="10" id="KW-1015">Disulfide bond</keyword>
<keyword evidence="7" id="KW-0408">Iron</keyword>
<dbReference type="GO" id="GO:0016491">
    <property type="term" value="F:oxidoreductase activity"/>
    <property type="evidence" value="ECO:0007669"/>
    <property type="project" value="UniProtKB-KW"/>
</dbReference>
<evidence type="ECO:0000256" key="11">
    <source>
        <dbReference type="ARBA" id="ARBA00023444"/>
    </source>
</evidence>
<proteinExistence type="predicted"/>
<feature type="transmembrane region" description="Helical" evidence="12">
    <location>
        <begin position="119"/>
        <end position="139"/>
    </location>
</feature>
<dbReference type="GO" id="GO:0016020">
    <property type="term" value="C:membrane"/>
    <property type="evidence" value="ECO:0007669"/>
    <property type="project" value="UniProtKB-SubCell"/>
</dbReference>
<evidence type="ECO:0000256" key="6">
    <source>
        <dbReference type="ARBA" id="ARBA00023002"/>
    </source>
</evidence>
<gene>
    <name evidence="13" type="ORF">CDOO_07570</name>
</gene>
<dbReference type="PANTHER" id="PTHR35457:SF1">
    <property type="entry name" value="HEME A SYNTHASE"/>
    <property type="match status" value="1"/>
</dbReference>
<dbReference type="RefSeq" id="WP_018021698.1">
    <property type="nucleotide sequence ID" value="NZ_AQUX01000003.1"/>
</dbReference>
<keyword evidence="5 12" id="KW-1133">Transmembrane helix</keyword>
<dbReference type="OrthoDB" id="5241540at2"/>
<sequence length="331" mass="35509">MSVTSSPATASADRPTWSGRWKAWVPTLKTQRALALVLLLCQGGITVTGSIVRVTGSGLGCDTWPNCHEGSLVPVAGAAPLVQQLIEFGNRLLTFVVAAAALLLCISIYKAHRRSELKLYAWLSGLGIIAQAVIGGVSVLLDLRWWAVAVHFLPSMILVWIAALLYMRIAEPDDAEPLRVFSPAIRGAVLVAAIALSAVLVTGTMVTGSGPHPGDHGVGLDGRLELDTRILTYVHAFCMYVYLALTALATFGLFRKRVPADARKSAIVLLCMIVVQWAIGLTQYHLGVPRWTVPAHIAMSSVVVALSAFLWAHGRRRIAVDAAHQRESATV</sequence>
<keyword evidence="14" id="KW-1185">Reference proteome</keyword>
<name>A0A097IG65_9CORY</name>
<dbReference type="eggNOG" id="COG1612">
    <property type="taxonomic scope" value="Bacteria"/>
</dbReference>
<dbReference type="EMBL" id="CP006764">
    <property type="protein sequence ID" value="AIT61130.1"/>
    <property type="molecule type" value="Genomic_DNA"/>
</dbReference>
<evidence type="ECO:0000256" key="10">
    <source>
        <dbReference type="ARBA" id="ARBA00023157"/>
    </source>
</evidence>
<dbReference type="STRING" id="558173.CDOO_07570"/>
<evidence type="ECO:0000256" key="9">
    <source>
        <dbReference type="ARBA" id="ARBA00023136"/>
    </source>
</evidence>
<dbReference type="PANTHER" id="PTHR35457">
    <property type="entry name" value="HEME A SYNTHASE"/>
    <property type="match status" value="1"/>
</dbReference>
<protein>
    <submittedName>
        <fullName evidence="13">Cytochrome B561</fullName>
    </submittedName>
</protein>
<feature type="transmembrane region" description="Helical" evidence="12">
    <location>
        <begin position="92"/>
        <end position="112"/>
    </location>
</feature>
<evidence type="ECO:0000256" key="8">
    <source>
        <dbReference type="ARBA" id="ARBA00023133"/>
    </source>
</evidence>
<feature type="transmembrane region" description="Helical" evidence="12">
    <location>
        <begin position="145"/>
        <end position="167"/>
    </location>
</feature>
<feature type="transmembrane region" description="Helical" evidence="12">
    <location>
        <begin position="188"/>
        <end position="210"/>
    </location>
</feature>
<feature type="transmembrane region" description="Helical" evidence="12">
    <location>
        <begin position="230"/>
        <end position="254"/>
    </location>
</feature>
<keyword evidence="3 12" id="KW-0812">Transmembrane</keyword>
<evidence type="ECO:0000256" key="2">
    <source>
        <dbReference type="ARBA" id="ARBA00022475"/>
    </source>
</evidence>
<organism evidence="13 14">
    <name type="scientific">Corynebacterium doosanense CAU 212 = DSM 45436</name>
    <dbReference type="NCBI Taxonomy" id="558173"/>
    <lineage>
        <taxon>Bacteria</taxon>
        <taxon>Bacillati</taxon>
        <taxon>Actinomycetota</taxon>
        <taxon>Actinomycetes</taxon>
        <taxon>Mycobacteriales</taxon>
        <taxon>Corynebacteriaceae</taxon>
        <taxon>Corynebacterium</taxon>
    </lineage>
</organism>
<keyword evidence="8" id="KW-0350">Heme biosynthesis</keyword>
<evidence type="ECO:0000256" key="3">
    <source>
        <dbReference type="ARBA" id="ARBA00022692"/>
    </source>
</evidence>
<evidence type="ECO:0000313" key="13">
    <source>
        <dbReference type="EMBL" id="AIT61130.1"/>
    </source>
</evidence>
<feature type="transmembrane region" description="Helical" evidence="12">
    <location>
        <begin position="293"/>
        <end position="312"/>
    </location>
</feature>
<feature type="transmembrane region" description="Helical" evidence="12">
    <location>
        <begin position="266"/>
        <end position="287"/>
    </location>
</feature>
<keyword evidence="2" id="KW-1003">Cell membrane</keyword>
<dbReference type="InterPro" id="IPR003780">
    <property type="entry name" value="COX15/CtaA_fam"/>
</dbReference>
<keyword evidence="4" id="KW-0479">Metal-binding</keyword>
<evidence type="ECO:0000256" key="7">
    <source>
        <dbReference type="ARBA" id="ARBA00023004"/>
    </source>
</evidence>
<dbReference type="Pfam" id="PF02628">
    <property type="entry name" value="COX15-CtaA"/>
    <property type="match status" value="1"/>
</dbReference>
<dbReference type="HOGENOM" id="CLU_060266_1_0_11"/>
<evidence type="ECO:0000256" key="12">
    <source>
        <dbReference type="SAM" id="Phobius"/>
    </source>
</evidence>
<dbReference type="GO" id="GO:0046872">
    <property type="term" value="F:metal ion binding"/>
    <property type="evidence" value="ECO:0007669"/>
    <property type="project" value="UniProtKB-KW"/>
</dbReference>